<dbReference type="Proteomes" id="UP000829685">
    <property type="component" value="Unassembled WGS sequence"/>
</dbReference>
<evidence type="ECO:0000259" key="11">
    <source>
        <dbReference type="PROSITE" id="PS52012"/>
    </source>
</evidence>
<accession>A0A9P9WJ33</accession>
<keyword evidence="9" id="KW-0479">Metal-binding</keyword>
<reference evidence="12" key="1">
    <citation type="submission" date="2021-03" db="EMBL/GenBank/DDBJ databases">
        <title>Revisited historic fungal species revealed as producer of novel bioactive compounds through whole genome sequencing and comparative genomics.</title>
        <authorList>
            <person name="Vignolle G.A."/>
            <person name="Hochenegger N."/>
            <person name="Mach R.L."/>
            <person name="Mach-Aigner A.R."/>
            <person name="Javad Rahimi M."/>
            <person name="Salim K.A."/>
            <person name="Chan C.M."/>
            <person name="Lim L.B.L."/>
            <person name="Cai F."/>
            <person name="Druzhinina I.S."/>
            <person name="U'Ren J.M."/>
            <person name="Derntl C."/>
        </authorList>
    </citation>
    <scope>NUCLEOTIDE SEQUENCE</scope>
    <source>
        <strain evidence="12">TUCIM 5799</strain>
    </source>
</reference>
<keyword evidence="9" id="KW-0349">Heme</keyword>
<keyword evidence="13" id="KW-1185">Reference proteome</keyword>
<evidence type="ECO:0000256" key="10">
    <source>
        <dbReference type="SAM" id="SignalP"/>
    </source>
</evidence>
<dbReference type="Pfam" id="PF05730">
    <property type="entry name" value="CFEM"/>
    <property type="match status" value="1"/>
</dbReference>
<dbReference type="InterPro" id="IPR008427">
    <property type="entry name" value="Extracellular_membr_CFEM_dom"/>
</dbReference>
<evidence type="ECO:0000256" key="6">
    <source>
        <dbReference type="ARBA" id="ARBA00022729"/>
    </source>
</evidence>
<dbReference type="SMART" id="SM00747">
    <property type="entry name" value="CFEM"/>
    <property type="match status" value="1"/>
</dbReference>
<dbReference type="EMBL" id="JAFIMR010000021">
    <property type="protein sequence ID" value="KAI1865716.1"/>
    <property type="molecule type" value="Genomic_DNA"/>
</dbReference>
<comment type="similarity">
    <text evidence="3">Belongs to the RBT5 family.</text>
</comment>
<evidence type="ECO:0000256" key="1">
    <source>
        <dbReference type="ARBA" id="ARBA00004589"/>
    </source>
</evidence>
<keyword evidence="8" id="KW-0449">Lipoprotein</keyword>
<evidence type="ECO:0000256" key="2">
    <source>
        <dbReference type="ARBA" id="ARBA00004613"/>
    </source>
</evidence>
<feature type="signal peptide" evidence="10">
    <location>
        <begin position="1"/>
        <end position="17"/>
    </location>
</feature>
<name>A0A9P9WJ33_9PEZI</name>
<evidence type="ECO:0000256" key="9">
    <source>
        <dbReference type="PROSITE-ProRule" id="PRU01356"/>
    </source>
</evidence>
<dbReference type="GO" id="GO:0098552">
    <property type="term" value="C:side of membrane"/>
    <property type="evidence" value="ECO:0007669"/>
    <property type="project" value="UniProtKB-KW"/>
</dbReference>
<sequence>MQFRSVAISLFAAAAAAQSNSTLTGLVSQLPECANSCFLSSAKSAGCAATDFDCLCGDGRSKFISSITGCIITSSCDSNDLGTLNSLAGQICTEVSENPSSADVASASAIVTSALGTAAAAQATGTTTSTPNVAATPAAGIGMMGGAAILAALAL</sequence>
<comment type="caution">
    <text evidence="12">The sequence shown here is derived from an EMBL/GenBank/DDBJ whole genome shotgun (WGS) entry which is preliminary data.</text>
</comment>
<evidence type="ECO:0000313" key="12">
    <source>
        <dbReference type="EMBL" id="KAI1865716.1"/>
    </source>
</evidence>
<dbReference type="GO" id="GO:0005576">
    <property type="term" value="C:extracellular region"/>
    <property type="evidence" value="ECO:0007669"/>
    <property type="project" value="UniProtKB-SubCell"/>
</dbReference>
<organism evidence="12 13">
    <name type="scientific">Neoarthrinium moseri</name>
    <dbReference type="NCBI Taxonomy" id="1658444"/>
    <lineage>
        <taxon>Eukaryota</taxon>
        <taxon>Fungi</taxon>
        <taxon>Dikarya</taxon>
        <taxon>Ascomycota</taxon>
        <taxon>Pezizomycotina</taxon>
        <taxon>Sordariomycetes</taxon>
        <taxon>Xylariomycetidae</taxon>
        <taxon>Amphisphaeriales</taxon>
        <taxon>Apiosporaceae</taxon>
        <taxon>Neoarthrinium</taxon>
    </lineage>
</organism>
<keyword evidence="5" id="KW-0336">GPI-anchor</keyword>
<feature type="chain" id="PRO_5040447999" description="CFEM domain-containing protein" evidence="10">
    <location>
        <begin position="18"/>
        <end position="155"/>
    </location>
</feature>
<dbReference type="PROSITE" id="PS52012">
    <property type="entry name" value="CFEM"/>
    <property type="match status" value="1"/>
</dbReference>
<keyword evidence="5" id="KW-0325">Glycoprotein</keyword>
<keyword evidence="6 10" id="KW-0732">Signal</keyword>
<evidence type="ECO:0000256" key="4">
    <source>
        <dbReference type="ARBA" id="ARBA00022525"/>
    </source>
</evidence>
<comment type="subcellular location">
    <subcellularLocation>
        <location evidence="1">Membrane</location>
        <topology evidence="1">Lipid-anchor</topology>
        <topology evidence="1">GPI-anchor</topology>
    </subcellularLocation>
    <subcellularLocation>
        <location evidence="2">Secreted</location>
    </subcellularLocation>
</comment>
<keyword evidence="7 9" id="KW-1015">Disulfide bond</keyword>
<evidence type="ECO:0000256" key="3">
    <source>
        <dbReference type="ARBA" id="ARBA00010031"/>
    </source>
</evidence>
<evidence type="ECO:0000256" key="7">
    <source>
        <dbReference type="ARBA" id="ARBA00023157"/>
    </source>
</evidence>
<evidence type="ECO:0000256" key="5">
    <source>
        <dbReference type="ARBA" id="ARBA00022622"/>
    </source>
</evidence>
<keyword evidence="4" id="KW-0964">Secreted</keyword>
<dbReference type="GO" id="GO:0046872">
    <property type="term" value="F:metal ion binding"/>
    <property type="evidence" value="ECO:0007669"/>
    <property type="project" value="UniProtKB-UniRule"/>
</dbReference>
<feature type="domain" description="CFEM" evidence="11">
    <location>
        <begin position="5"/>
        <end position="118"/>
    </location>
</feature>
<dbReference type="AlphaFoldDB" id="A0A9P9WJ33"/>
<evidence type="ECO:0000256" key="8">
    <source>
        <dbReference type="ARBA" id="ARBA00023288"/>
    </source>
</evidence>
<gene>
    <name evidence="12" type="ORF">JX265_008039</name>
</gene>
<keyword evidence="9" id="KW-0408">Iron</keyword>
<evidence type="ECO:0000313" key="13">
    <source>
        <dbReference type="Proteomes" id="UP000829685"/>
    </source>
</evidence>
<feature type="disulfide bond" evidence="9">
    <location>
        <begin position="47"/>
        <end position="54"/>
    </location>
</feature>
<proteinExistence type="inferred from homology"/>
<comment type="caution">
    <text evidence="9">Lacks conserved residue(s) required for the propagation of feature annotation.</text>
</comment>
<feature type="binding site" description="axial binding residue" evidence="9">
    <location>
        <position position="51"/>
    </location>
    <ligand>
        <name>heme</name>
        <dbReference type="ChEBI" id="CHEBI:30413"/>
    </ligand>
    <ligandPart>
        <name>Fe</name>
        <dbReference type="ChEBI" id="CHEBI:18248"/>
    </ligandPart>
</feature>
<keyword evidence="5" id="KW-0472">Membrane</keyword>
<protein>
    <recommendedName>
        <fullName evidence="11">CFEM domain-containing protein</fullName>
    </recommendedName>
</protein>